<dbReference type="AlphaFoldDB" id="A0A3A8JVC7"/>
<keyword evidence="2" id="KW-0812">Transmembrane</keyword>
<keyword evidence="2" id="KW-1133">Transmembrane helix</keyword>
<comment type="caution">
    <text evidence="3">The sequence shown here is derived from an EMBL/GenBank/DDBJ whole genome shotgun (WGS) entry which is preliminary data.</text>
</comment>
<organism evidence="3 4">
    <name type="scientific">Corallococcus carmarthensis</name>
    <dbReference type="NCBI Taxonomy" id="2316728"/>
    <lineage>
        <taxon>Bacteria</taxon>
        <taxon>Pseudomonadati</taxon>
        <taxon>Myxococcota</taxon>
        <taxon>Myxococcia</taxon>
        <taxon>Myxococcales</taxon>
        <taxon>Cystobacterineae</taxon>
        <taxon>Myxococcaceae</taxon>
        <taxon>Corallococcus</taxon>
    </lineage>
</organism>
<gene>
    <name evidence="3" type="primary">gspN</name>
    <name evidence="3" type="ORF">D7X32_25325</name>
</gene>
<dbReference type="OrthoDB" id="5490255at2"/>
<proteinExistence type="predicted"/>
<dbReference type="InterPro" id="IPR030925">
    <property type="entry name" value="T2SS_GspN_Lepto"/>
</dbReference>
<evidence type="ECO:0000313" key="3">
    <source>
        <dbReference type="EMBL" id="RKG99852.1"/>
    </source>
</evidence>
<evidence type="ECO:0000256" key="2">
    <source>
        <dbReference type="SAM" id="Phobius"/>
    </source>
</evidence>
<protein>
    <submittedName>
        <fullName evidence="3">Type II secretion system protein GspN</fullName>
    </submittedName>
</protein>
<sequence length="326" mass="34001">MATETKTARWKLVLGYAAFAVVAFILCLLVTFPYDAVRSRLVTEAAAQGLAVRIGSLRPGLSGVTATNVRLSKPPTPLGAESVAALARGESGGLGPDELGQELIFDSVAMRPSLFPPGVVVKMKGMGGTVDIHVGGMSGTSLNVDVDGVQASGGNLPAYTGVDMEGTLNAKLALQAPGTLIRGQPVDWSQASGTVALDTQGLTIKGGKAAIPMGGGPAMPMELPRVVLGELKGDLQFDKGLGTVRDLNLKSEDLEGAGTGTVKLGRRLEYSELALDVRLKFEQAFQQRLGPLALAVNMLPQDRDNPGWRGGRLTGMVSSPRFGPKR</sequence>
<accession>A0A3A8JVC7</accession>
<keyword evidence="4" id="KW-1185">Reference proteome</keyword>
<keyword evidence="2" id="KW-0472">Membrane</keyword>
<dbReference type="RefSeq" id="WP_120605139.1">
    <property type="nucleotide sequence ID" value="NZ_JABFJX010000121.1"/>
</dbReference>
<evidence type="ECO:0000313" key="4">
    <source>
        <dbReference type="Proteomes" id="UP000268313"/>
    </source>
</evidence>
<name>A0A3A8JVC7_9BACT</name>
<dbReference type="Proteomes" id="UP000268313">
    <property type="component" value="Unassembled WGS sequence"/>
</dbReference>
<feature type="transmembrane region" description="Helical" evidence="2">
    <location>
        <begin position="12"/>
        <end position="34"/>
    </location>
</feature>
<evidence type="ECO:0000256" key="1">
    <source>
        <dbReference type="SAM" id="MobiDB-lite"/>
    </source>
</evidence>
<reference evidence="4" key="1">
    <citation type="submission" date="2018-09" db="EMBL/GenBank/DDBJ databases">
        <authorList>
            <person name="Livingstone P.G."/>
            <person name="Whitworth D.E."/>
        </authorList>
    </citation>
    <scope>NUCLEOTIDE SEQUENCE [LARGE SCALE GENOMIC DNA]</scope>
    <source>
        <strain evidence="4">CA043D</strain>
    </source>
</reference>
<dbReference type="EMBL" id="RAWE01000105">
    <property type="protein sequence ID" value="RKG99852.1"/>
    <property type="molecule type" value="Genomic_DNA"/>
</dbReference>
<dbReference type="NCBIfam" id="TIGR04411">
    <property type="entry name" value="T2SS_GspN_Lepto"/>
    <property type="match status" value="1"/>
</dbReference>
<feature type="region of interest" description="Disordered" evidence="1">
    <location>
        <begin position="304"/>
        <end position="326"/>
    </location>
</feature>